<feature type="domain" description="Endonuclease/exonuclease/phosphatase" evidence="2">
    <location>
        <begin position="41"/>
        <end position="334"/>
    </location>
</feature>
<dbReference type="STRING" id="1291379.TPE_1221"/>
<protein>
    <submittedName>
        <fullName evidence="3">Endonuclease/exonuclease/phosphatase</fullName>
    </submittedName>
</protein>
<dbReference type="PANTHER" id="PTHR42834:SF1">
    <property type="entry name" value="ENDONUCLEASE_EXONUCLEASE_PHOSPHATASE FAMILY PROTEIN (AFU_ORTHOLOGUE AFUA_3G09210)"/>
    <property type="match status" value="1"/>
</dbReference>
<dbReference type="GO" id="GO:0004527">
    <property type="term" value="F:exonuclease activity"/>
    <property type="evidence" value="ECO:0007669"/>
    <property type="project" value="UniProtKB-KW"/>
</dbReference>
<dbReference type="PROSITE" id="PS51257">
    <property type="entry name" value="PROKAR_LIPOPROTEIN"/>
    <property type="match status" value="1"/>
</dbReference>
<dbReference type="Pfam" id="PF19580">
    <property type="entry name" value="Exo_endo_phos_3"/>
    <property type="match status" value="1"/>
</dbReference>
<evidence type="ECO:0000259" key="2">
    <source>
        <dbReference type="Pfam" id="PF19580"/>
    </source>
</evidence>
<keyword evidence="4" id="KW-1185">Reference proteome</keyword>
<organism evidence="3 4">
    <name type="scientific">Treponema pedis str. T A4</name>
    <dbReference type="NCBI Taxonomy" id="1291379"/>
    <lineage>
        <taxon>Bacteria</taxon>
        <taxon>Pseudomonadati</taxon>
        <taxon>Spirochaetota</taxon>
        <taxon>Spirochaetia</taxon>
        <taxon>Spirochaetales</taxon>
        <taxon>Treponemataceae</taxon>
        <taxon>Treponema</taxon>
    </lineage>
</organism>
<keyword evidence="3" id="KW-0269">Exonuclease</keyword>
<reference evidence="3 4" key="1">
    <citation type="journal article" date="2013" name="PLoS ONE">
        <title>Genome-Wide Relatedness of Treponema pedis, from Gingiva and Necrotic Skin Lesions of Pigs, with the Human Oral Pathogen Treponema denticola.</title>
        <authorList>
            <person name="Svartstrom O."/>
            <person name="Mushtaq M."/>
            <person name="Pringle M."/>
            <person name="Segerman B."/>
        </authorList>
    </citation>
    <scope>NUCLEOTIDE SEQUENCE [LARGE SCALE GENOMIC DNA]</scope>
    <source>
        <strain evidence="3">T A4</strain>
    </source>
</reference>
<dbReference type="SUPFAM" id="SSF56219">
    <property type="entry name" value="DNase I-like"/>
    <property type="match status" value="1"/>
</dbReference>
<dbReference type="GeneID" id="301089831"/>
<dbReference type="Proteomes" id="UP000015620">
    <property type="component" value="Chromosome"/>
</dbReference>
<evidence type="ECO:0000313" key="3">
    <source>
        <dbReference type="EMBL" id="AGT43716.1"/>
    </source>
</evidence>
<dbReference type="InterPro" id="IPR005135">
    <property type="entry name" value="Endo/exonuclease/phosphatase"/>
</dbReference>
<feature type="chain" id="PRO_5004545278" evidence="1">
    <location>
        <begin position="26"/>
        <end position="339"/>
    </location>
</feature>
<evidence type="ECO:0000313" key="4">
    <source>
        <dbReference type="Proteomes" id="UP000015620"/>
    </source>
</evidence>
<dbReference type="EMBL" id="CP004120">
    <property type="protein sequence ID" value="AGT43716.1"/>
    <property type="molecule type" value="Genomic_DNA"/>
</dbReference>
<dbReference type="KEGG" id="tped:TPE_1221"/>
<sequence length="339" mass="38533">MKKIKFFVCVSAVCFCVFLAVSCTACTNPFVNLGSECNSVSIVSYNTQTFFDAVEDGGEFKEFKGNKSKWSKEKYAERLMRLKEAVHIAAVRLGFGETDIPDILVLQEIESKTVIEDFCKLLPLDNSYRYAVFIPSKKQGAFSTALLSKFPVDGVKVYDVYAGNTDLRPLVECRIKLRTAKTEEEIVLLNVHWKSKVGKGETDKIRFLQEKQAFDRLCFLEKTEPDTPFVLCGDFNQVFTEFSLLNEFPNCWDSEDYKEAAENGIQKAGSYFFKDSWEDIDHIFYSRNLKDGRNFDLTFFCVIDSPPLINKNGEPSRYSVLSGSGYSDHLPIGCVLKLQ</sequence>
<keyword evidence="1" id="KW-0732">Signal</keyword>
<keyword evidence="3" id="KW-0255">Endonuclease</keyword>
<accession>S6A3N1</accession>
<dbReference type="Gene3D" id="3.60.10.10">
    <property type="entry name" value="Endonuclease/exonuclease/phosphatase"/>
    <property type="match status" value="1"/>
</dbReference>
<dbReference type="PATRIC" id="fig|1291379.3.peg.1216"/>
<name>S6A3N1_9SPIR</name>
<gene>
    <name evidence="3" type="ORF">TPE_1221</name>
</gene>
<keyword evidence="3" id="KW-0378">Hydrolase</keyword>
<dbReference type="PANTHER" id="PTHR42834">
    <property type="entry name" value="ENDONUCLEASE/EXONUCLEASE/PHOSPHATASE FAMILY PROTEIN (AFU_ORTHOLOGUE AFUA_3G09210)"/>
    <property type="match status" value="1"/>
</dbReference>
<dbReference type="OrthoDB" id="184983at2"/>
<dbReference type="AlphaFoldDB" id="S6A3N1"/>
<dbReference type="GO" id="GO:0004519">
    <property type="term" value="F:endonuclease activity"/>
    <property type="evidence" value="ECO:0007669"/>
    <property type="project" value="UniProtKB-KW"/>
</dbReference>
<keyword evidence="3" id="KW-0540">Nuclease</keyword>
<dbReference type="InterPro" id="IPR036691">
    <property type="entry name" value="Endo/exonu/phosph_ase_sf"/>
</dbReference>
<proteinExistence type="predicted"/>
<evidence type="ECO:0000256" key="1">
    <source>
        <dbReference type="SAM" id="SignalP"/>
    </source>
</evidence>
<dbReference type="HOGENOM" id="CLU_058239_0_0_12"/>
<feature type="signal peptide" evidence="1">
    <location>
        <begin position="1"/>
        <end position="25"/>
    </location>
</feature>
<dbReference type="RefSeq" id="WP_020965016.1">
    <property type="nucleotide sequence ID" value="NC_022097.1"/>
</dbReference>